<evidence type="ECO:0000313" key="2">
    <source>
        <dbReference type="EMBL" id="DAE31311.1"/>
    </source>
</evidence>
<sequence length="213" mass="24199">MKTQPIFRTFERNATKRKLNLQLFAEPTPEVETHEEPKGSGDDHESETDVDVLRVQLAQANAQIAKLTNKADALASENAAKTKQLREKMTAQEQEAEAKKEAEAERDKQFKAMQRELTIMKSTNTYMDTLEMSKEVAQQYAEARADGDGDKENEILRQHMKTLKSKMMQEFLAERGEVNAGHGDSHESKAVELMKSLPTYSTEVDESVLKQYM</sequence>
<organism evidence="2">
    <name type="scientific">virus sp. ctHG14</name>
    <dbReference type="NCBI Taxonomy" id="2827626"/>
    <lineage>
        <taxon>Viruses</taxon>
    </lineage>
</organism>
<name>A0A8S5RIV3_9VIRU</name>
<feature type="compositionally biased region" description="Basic and acidic residues" evidence="1">
    <location>
        <begin position="31"/>
        <end position="43"/>
    </location>
</feature>
<feature type="region of interest" description="Disordered" evidence="1">
    <location>
        <begin position="78"/>
        <end position="105"/>
    </location>
</feature>
<proteinExistence type="predicted"/>
<feature type="region of interest" description="Disordered" evidence="1">
    <location>
        <begin position="18"/>
        <end position="50"/>
    </location>
</feature>
<accession>A0A8S5RIV3</accession>
<feature type="compositionally biased region" description="Basic and acidic residues" evidence="1">
    <location>
        <begin position="84"/>
        <end position="105"/>
    </location>
</feature>
<evidence type="ECO:0000256" key="1">
    <source>
        <dbReference type="SAM" id="MobiDB-lite"/>
    </source>
</evidence>
<protein>
    <submittedName>
        <fullName evidence="2">Uncharacterized protein</fullName>
    </submittedName>
</protein>
<reference evidence="2" key="1">
    <citation type="journal article" date="2021" name="Proc. Natl. Acad. Sci. U.S.A.">
        <title>A Catalog of Tens of Thousands of Viruses from Human Metagenomes Reveals Hidden Associations with Chronic Diseases.</title>
        <authorList>
            <person name="Tisza M.J."/>
            <person name="Buck C.B."/>
        </authorList>
    </citation>
    <scope>NUCLEOTIDE SEQUENCE</scope>
    <source>
        <strain evidence="2">CtHG14</strain>
    </source>
</reference>
<dbReference type="EMBL" id="BK059106">
    <property type="protein sequence ID" value="DAE31311.1"/>
    <property type="molecule type" value="Genomic_DNA"/>
</dbReference>